<accession>A0ACB0IE68</accession>
<organism evidence="1 2">
    <name type="scientific">Trifolium pratense</name>
    <name type="common">Red clover</name>
    <dbReference type="NCBI Taxonomy" id="57577"/>
    <lineage>
        <taxon>Eukaryota</taxon>
        <taxon>Viridiplantae</taxon>
        <taxon>Streptophyta</taxon>
        <taxon>Embryophyta</taxon>
        <taxon>Tracheophyta</taxon>
        <taxon>Spermatophyta</taxon>
        <taxon>Magnoliopsida</taxon>
        <taxon>eudicotyledons</taxon>
        <taxon>Gunneridae</taxon>
        <taxon>Pentapetalae</taxon>
        <taxon>rosids</taxon>
        <taxon>fabids</taxon>
        <taxon>Fabales</taxon>
        <taxon>Fabaceae</taxon>
        <taxon>Papilionoideae</taxon>
        <taxon>50 kb inversion clade</taxon>
        <taxon>NPAAA clade</taxon>
        <taxon>Hologalegina</taxon>
        <taxon>IRL clade</taxon>
        <taxon>Trifolieae</taxon>
        <taxon>Trifolium</taxon>
    </lineage>
</organism>
<proteinExistence type="predicted"/>
<keyword evidence="2" id="KW-1185">Reference proteome</keyword>
<reference evidence="1" key="1">
    <citation type="submission" date="2023-10" db="EMBL/GenBank/DDBJ databases">
        <authorList>
            <person name="Rodriguez Cubillos JULIANA M."/>
            <person name="De Vega J."/>
        </authorList>
    </citation>
    <scope>NUCLEOTIDE SEQUENCE</scope>
</reference>
<protein>
    <submittedName>
        <fullName evidence="1">Uncharacterized protein</fullName>
    </submittedName>
</protein>
<gene>
    <name evidence="1" type="ORF">MILVUS5_LOCUS2176</name>
</gene>
<sequence>MAKKTLMFFQIMFTFIFIFTIVIEGFPSKIVFFSFKFFLYVLFPIINIRFFLFDITEFNSDQKCYGDKDCPKFLCMPPSVPKCLRNHCRCVDN</sequence>
<name>A0ACB0IE68_TRIPR</name>
<dbReference type="EMBL" id="CASHSV030000001">
    <property type="protein sequence ID" value="CAJ2630382.1"/>
    <property type="molecule type" value="Genomic_DNA"/>
</dbReference>
<evidence type="ECO:0000313" key="2">
    <source>
        <dbReference type="Proteomes" id="UP001177021"/>
    </source>
</evidence>
<comment type="caution">
    <text evidence="1">The sequence shown here is derived from an EMBL/GenBank/DDBJ whole genome shotgun (WGS) entry which is preliminary data.</text>
</comment>
<dbReference type="Proteomes" id="UP001177021">
    <property type="component" value="Unassembled WGS sequence"/>
</dbReference>
<evidence type="ECO:0000313" key="1">
    <source>
        <dbReference type="EMBL" id="CAJ2630382.1"/>
    </source>
</evidence>